<proteinExistence type="predicted"/>
<sequence length="365" mass="41365">MDNRLSLSTISPIQNLTNHHIICLNSGREILCKAISYCHHFLFATIYGSTKLCYCTVSRCNEQWIVDSMQRKFGNDHMLYLLIGLAFIIVPLNILLCYINRRCMKITFNSFSLLLPSGTLSGTQKCLLFLTTLNITVLACLLFSSWIPAKVTCANRGVERHIAELIFLFIPSGFLPLVAVISAYLIAALYMITALLLINILSTKRKSKKKDDPLVNEELAKNTEPQRQISNVSTSTPNSIPLHSNYDTIELSPEPFVVNSSSNGILNLRNVYGDDWVAIRILTNNSELNIHPTKFLLPPGRTSATEVTMKNNLMSGKFSSRLLIQWYTIGAHCPARNVNALWTRPYYVPRDQWHYKIIRIYFDLG</sequence>
<dbReference type="InterPro" id="IPR008962">
    <property type="entry name" value="PapD-like_sf"/>
</dbReference>
<keyword evidence="2" id="KW-0812">Transmembrane</keyword>
<feature type="transmembrane region" description="Helical" evidence="2">
    <location>
        <begin position="167"/>
        <end position="200"/>
    </location>
</feature>
<protein>
    <submittedName>
        <fullName evidence="3">Uncharacterized protein</fullName>
    </submittedName>
</protein>
<feature type="compositionally biased region" description="Basic and acidic residues" evidence="1">
    <location>
        <begin position="212"/>
        <end position="221"/>
    </location>
</feature>
<dbReference type="Proteomes" id="UP000242913">
    <property type="component" value="Unassembled WGS sequence"/>
</dbReference>
<evidence type="ECO:0000256" key="1">
    <source>
        <dbReference type="SAM" id="MobiDB-lite"/>
    </source>
</evidence>
<keyword evidence="2" id="KW-1133">Transmembrane helix</keyword>
<feature type="transmembrane region" description="Helical" evidence="2">
    <location>
        <begin position="126"/>
        <end position="147"/>
    </location>
</feature>
<dbReference type="OrthoDB" id="5839337at2759"/>
<evidence type="ECO:0000313" key="3">
    <source>
        <dbReference type="EMBL" id="OZC06438.1"/>
    </source>
</evidence>
<reference evidence="3 4" key="1">
    <citation type="submission" date="2015-12" db="EMBL/GenBank/DDBJ databases">
        <title>Draft genome of the nematode, Onchocerca flexuosa.</title>
        <authorList>
            <person name="Mitreva M."/>
        </authorList>
    </citation>
    <scope>NUCLEOTIDE SEQUENCE [LARGE SCALE GENOMIC DNA]</scope>
    <source>
        <strain evidence="3">Red Deer</strain>
    </source>
</reference>
<gene>
    <name evidence="3" type="ORF">X798_06574</name>
</gene>
<evidence type="ECO:0000256" key="2">
    <source>
        <dbReference type="SAM" id="Phobius"/>
    </source>
</evidence>
<organism evidence="3 4">
    <name type="scientific">Onchocerca flexuosa</name>
    <dbReference type="NCBI Taxonomy" id="387005"/>
    <lineage>
        <taxon>Eukaryota</taxon>
        <taxon>Metazoa</taxon>
        <taxon>Ecdysozoa</taxon>
        <taxon>Nematoda</taxon>
        <taxon>Chromadorea</taxon>
        <taxon>Rhabditida</taxon>
        <taxon>Spirurina</taxon>
        <taxon>Spiruromorpha</taxon>
        <taxon>Filarioidea</taxon>
        <taxon>Onchocercidae</taxon>
        <taxon>Onchocerca</taxon>
    </lineage>
</organism>
<name>A0A238BPD9_9BILA</name>
<dbReference type="SUPFAM" id="SSF49354">
    <property type="entry name" value="PapD-like"/>
    <property type="match status" value="1"/>
</dbReference>
<dbReference type="AlphaFoldDB" id="A0A238BPD9"/>
<feature type="region of interest" description="Disordered" evidence="1">
    <location>
        <begin position="212"/>
        <end position="239"/>
    </location>
</feature>
<accession>A0A238BPD9</accession>
<evidence type="ECO:0000313" key="4">
    <source>
        <dbReference type="Proteomes" id="UP000242913"/>
    </source>
</evidence>
<feature type="compositionally biased region" description="Polar residues" evidence="1">
    <location>
        <begin position="223"/>
        <end position="239"/>
    </location>
</feature>
<keyword evidence="4" id="KW-1185">Reference proteome</keyword>
<keyword evidence="2" id="KW-0472">Membrane</keyword>
<feature type="transmembrane region" description="Helical" evidence="2">
    <location>
        <begin position="78"/>
        <end position="99"/>
    </location>
</feature>
<dbReference type="EMBL" id="KZ270110">
    <property type="protein sequence ID" value="OZC06438.1"/>
    <property type="molecule type" value="Genomic_DNA"/>
</dbReference>